<feature type="region of interest" description="Disordered" evidence="2">
    <location>
        <begin position="647"/>
        <end position="670"/>
    </location>
</feature>
<dbReference type="OMA" id="LPEWIQL"/>
<dbReference type="GO" id="GO:1990599">
    <property type="term" value="F:3' overhang single-stranded DNA endodeoxyribonuclease activity"/>
    <property type="evidence" value="ECO:0007669"/>
    <property type="project" value="Ensembl"/>
</dbReference>
<dbReference type="GeneTree" id="ENSGT00390000010145"/>
<dbReference type="AlphaFoldDB" id="A0A2I3GHF6"/>
<gene>
    <name evidence="4" type="primary">ASTE1</name>
</gene>
<evidence type="ECO:0000313" key="4">
    <source>
        <dbReference type="Ensembl" id="ENSNLEP00000030729.1"/>
    </source>
</evidence>
<accession>A0A2I3GHF6</accession>
<evidence type="ECO:0000256" key="2">
    <source>
        <dbReference type="SAM" id="MobiDB-lite"/>
    </source>
</evidence>
<dbReference type="GO" id="GO:0000724">
    <property type="term" value="P:double-strand break repair via homologous recombination"/>
    <property type="evidence" value="ECO:0007669"/>
    <property type="project" value="Ensembl"/>
</dbReference>
<evidence type="ECO:0000313" key="5">
    <source>
        <dbReference type="Proteomes" id="UP000001073"/>
    </source>
</evidence>
<protein>
    <submittedName>
        <fullName evidence="4">Asteroid homolog 1</fullName>
    </submittedName>
</protein>
<dbReference type="Gene3D" id="3.40.50.1010">
    <property type="entry name" value="5'-nuclease"/>
    <property type="match status" value="1"/>
</dbReference>
<evidence type="ECO:0000259" key="3">
    <source>
        <dbReference type="Pfam" id="PF00752"/>
    </source>
</evidence>
<keyword evidence="5" id="KW-1185">Reference proteome</keyword>
<dbReference type="InterPro" id="IPR026832">
    <property type="entry name" value="Asteroid"/>
</dbReference>
<reference evidence="4" key="3">
    <citation type="submission" date="2025-09" db="UniProtKB">
        <authorList>
            <consortium name="Ensembl"/>
        </authorList>
    </citation>
    <scope>IDENTIFICATION</scope>
</reference>
<sequence length="704" mass="80004">MGIRGLMSFVEDHSNEFFTDLKLRDTKIVIDGYALFHRLCFSSNLDLRYGGDYDSFADVVQKFFESLFACNICPYVVLDGGCDISDKKLTTLKDRAREKIQMAHSLSVGGSGYVCPLLIREVFIQVLIKLRVCFVQCFSEADRDIMTLANHWNCPVLSSDSDFCIFDVKTGFCPLNSFQWRNMNTIKGTQNYIPAKCFSLDAFCHHFSNMNKALLPLFAVLCGNDHINLPIMETFLSKARLPLGATSSKGRRHHRILGLLNWLSHFANPTEALDNVLKYLPKKDRENVKELLCCSMEEYQQSQVKLQDFFQYGTYVCPDALNLGLPEWVLVALAKGQLSPFISDALVLRRTILPTQVENMQRPNAHRISQPIRQIIYGLLLNASPHLDKTSWNALPPQPLAFSEVERINKNIRTSILDAVEPAKDHSDLSRLTELSLRRRQMLLLETLKVKQTILEPIPTSLKLPIAVSCYWLQHTEPKAKLHHLQSLLLAMLVGPLIAIINSPGKEELQEDGAKMLYAEFQRVKAQTRLGTRLDLDTAHIFCQWQSCLQMGMYLNQLLSTPLPEPDLTRPSAFNTSNEDIWRYTKYGGTLHVSRLYSGSLVHGLCQQLLASTSVESLLSICPEAKQLYEHLFNATRSYAPTEIFLPKGRSNSKKKRQKKQDTSCSKNRGKTTAHTKCWYEGNNRFGLLMVENLEEHTEASNIE</sequence>
<dbReference type="EMBL" id="ADFV01027834">
    <property type="status" value="NOT_ANNOTATED_CDS"/>
    <property type="molecule type" value="Genomic_DNA"/>
</dbReference>
<dbReference type="InterPro" id="IPR029060">
    <property type="entry name" value="PIN-like_dom_sf"/>
</dbReference>
<dbReference type="PANTHER" id="PTHR15665">
    <property type="entry name" value="ASTEROID PROTEIN"/>
    <property type="match status" value="1"/>
</dbReference>
<dbReference type="GO" id="GO:0006303">
    <property type="term" value="P:double-strand break repair via nonhomologous end joining"/>
    <property type="evidence" value="ECO:0007669"/>
    <property type="project" value="Ensembl"/>
</dbReference>
<proteinExistence type="inferred from homology"/>
<organism evidence="4 5">
    <name type="scientific">Nomascus leucogenys</name>
    <name type="common">Northern white-cheeked gibbon</name>
    <name type="synonym">Hylobates leucogenys</name>
    <dbReference type="NCBI Taxonomy" id="61853"/>
    <lineage>
        <taxon>Eukaryota</taxon>
        <taxon>Metazoa</taxon>
        <taxon>Chordata</taxon>
        <taxon>Craniata</taxon>
        <taxon>Vertebrata</taxon>
        <taxon>Euteleostomi</taxon>
        <taxon>Mammalia</taxon>
        <taxon>Eutheria</taxon>
        <taxon>Euarchontoglires</taxon>
        <taxon>Primates</taxon>
        <taxon>Haplorrhini</taxon>
        <taxon>Catarrhini</taxon>
        <taxon>Hylobatidae</taxon>
        <taxon>Nomascus</taxon>
    </lineage>
</organism>
<dbReference type="Proteomes" id="UP000001073">
    <property type="component" value="Chromosome 8"/>
</dbReference>
<comment type="similarity">
    <text evidence="1">Belongs to the asteroid family.</text>
</comment>
<dbReference type="InParanoid" id="A0A2I3GHF6"/>
<dbReference type="InterPro" id="IPR006085">
    <property type="entry name" value="XPG_DNA_repair_N"/>
</dbReference>
<dbReference type="Ensembl" id="ENSNLET00000037995.1">
    <property type="protein sequence ID" value="ENSNLEP00000030729.1"/>
    <property type="gene ID" value="ENSNLEG00000002673.2"/>
</dbReference>
<dbReference type="STRING" id="61853.ENSNLEP00000030729"/>
<dbReference type="SUPFAM" id="SSF88723">
    <property type="entry name" value="PIN domain-like"/>
    <property type="match status" value="1"/>
</dbReference>
<reference evidence="4 5" key="1">
    <citation type="submission" date="2012-10" db="EMBL/GenBank/DDBJ databases">
        <authorList>
            <consortium name="Gibbon Genome Sequencing Consortium"/>
        </authorList>
    </citation>
    <scope>NUCLEOTIDE SEQUENCE [LARGE SCALE GENOMIC DNA]</scope>
</reference>
<name>A0A2I3GHF6_NOMLE</name>
<dbReference type="Pfam" id="PF00752">
    <property type="entry name" value="XPG_N"/>
    <property type="match status" value="1"/>
</dbReference>
<dbReference type="PANTHER" id="PTHR15665:SF1">
    <property type="entry name" value="PROTEIN ASTEROID HOMOLOG 1"/>
    <property type="match status" value="1"/>
</dbReference>
<reference evidence="4" key="2">
    <citation type="submission" date="2025-08" db="UniProtKB">
        <authorList>
            <consortium name="Ensembl"/>
        </authorList>
    </citation>
    <scope>IDENTIFICATION</scope>
</reference>
<dbReference type="FunCoup" id="A0A2I3GHF6">
    <property type="interactions" value="727"/>
</dbReference>
<evidence type="ECO:0000256" key="1">
    <source>
        <dbReference type="ARBA" id="ARBA00007398"/>
    </source>
</evidence>
<feature type="domain" description="XPG N-terminal" evidence="3">
    <location>
        <begin position="1"/>
        <end position="97"/>
    </location>
</feature>